<dbReference type="eggNOG" id="COG3387">
    <property type="taxonomic scope" value="Bacteria"/>
</dbReference>
<dbReference type="Gene3D" id="1.50.10.10">
    <property type="match status" value="1"/>
</dbReference>
<dbReference type="PANTHER" id="PTHR31616">
    <property type="entry name" value="TREHALASE"/>
    <property type="match status" value="1"/>
</dbReference>
<dbReference type="InterPro" id="IPR008928">
    <property type="entry name" value="6-hairpin_glycosidase_sf"/>
</dbReference>
<dbReference type="CAZy" id="GH15">
    <property type="family name" value="Glycoside Hydrolase Family 15"/>
</dbReference>
<gene>
    <name evidence="14" type="ordered locus">Oter_3331</name>
</gene>
<proteinExistence type="inferred from homology"/>
<name>B1ZU43_OPITP</name>
<comment type="cofactor">
    <cofactor evidence="10">
        <name>phosphate</name>
        <dbReference type="ChEBI" id="CHEBI:43474"/>
    </cofactor>
</comment>
<feature type="domain" description="GH15-like" evidence="12">
    <location>
        <begin position="216"/>
        <end position="581"/>
    </location>
</feature>
<comment type="catalytic activity">
    <reaction evidence="1">
        <text>alpha,alpha-trehalose + H2O = alpha-D-glucose + beta-D-glucose</text>
        <dbReference type="Rhea" id="RHEA:32675"/>
        <dbReference type="ChEBI" id="CHEBI:15377"/>
        <dbReference type="ChEBI" id="CHEBI:15903"/>
        <dbReference type="ChEBI" id="CHEBI:16551"/>
        <dbReference type="ChEBI" id="CHEBI:17925"/>
        <dbReference type="EC" id="3.2.1.28"/>
    </reaction>
</comment>
<dbReference type="FunFam" id="1.50.10.10:FF:000005">
    <property type="entry name" value="Glycosyl hydrolase, glucoamylase"/>
    <property type="match status" value="1"/>
</dbReference>
<dbReference type="OrthoDB" id="3902805at2"/>
<evidence type="ECO:0000256" key="7">
    <source>
        <dbReference type="ARBA" id="ARBA00023295"/>
    </source>
</evidence>
<feature type="domain" description="Trehalase-like N-terminal" evidence="13">
    <location>
        <begin position="3"/>
        <end position="149"/>
    </location>
</feature>
<dbReference type="Pfam" id="PF19291">
    <property type="entry name" value="TREH_N"/>
    <property type="match status" value="1"/>
</dbReference>
<dbReference type="InterPro" id="IPR012341">
    <property type="entry name" value="6hp_glycosidase-like_sf"/>
</dbReference>
<dbReference type="Proteomes" id="UP000007013">
    <property type="component" value="Chromosome"/>
</dbReference>
<dbReference type="KEGG" id="ote:Oter_3331"/>
<comment type="similarity">
    <text evidence="2">Belongs to the glycosyl hydrolase 15 family.</text>
</comment>
<evidence type="ECO:0000256" key="9">
    <source>
        <dbReference type="ARBA" id="ARBA00031637"/>
    </source>
</evidence>
<dbReference type="SUPFAM" id="SSF48208">
    <property type="entry name" value="Six-hairpin glycosidases"/>
    <property type="match status" value="1"/>
</dbReference>
<dbReference type="GO" id="GO:0005993">
    <property type="term" value="P:trehalose catabolic process"/>
    <property type="evidence" value="ECO:0007669"/>
    <property type="project" value="UniProtKB-ARBA"/>
</dbReference>
<evidence type="ECO:0000259" key="13">
    <source>
        <dbReference type="Pfam" id="PF19291"/>
    </source>
</evidence>
<evidence type="ECO:0000256" key="11">
    <source>
        <dbReference type="ARBA" id="ARBA00060615"/>
    </source>
</evidence>
<organism evidence="14 15">
    <name type="scientific">Opitutus terrae (strain DSM 11246 / JCM 15787 / PB90-1)</name>
    <dbReference type="NCBI Taxonomy" id="452637"/>
    <lineage>
        <taxon>Bacteria</taxon>
        <taxon>Pseudomonadati</taxon>
        <taxon>Verrucomicrobiota</taxon>
        <taxon>Opitutia</taxon>
        <taxon>Opitutales</taxon>
        <taxon>Opitutaceae</taxon>
        <taxon>Opitutus</taxon>
    </lineage>
</organism>
<dbReference type="RefSeq" id="WP_012376138.1">
    <property type="nucleotide sequence ID" value="NC_010571.1"/>
</dbReference>
<evidence type="ECO:0000256" key="3">
    <source>
        <dbReference type="ARBA" id="ARBA00012757"/>
    </source>
</evidence>
<evidence type="ECO:0000313" key="15">
    <source>
        <dbReference type="Proteomes" id="UP000007013"/>
    </source>
</evidence>
<dbReference type="EMBL" id="CP001032">
    <property type="protein sequence ID" value="ACB76609.1"/>
    <property type="molecule type" value="Genomic_DNA"/>
</dbReference>
<evidence type="ECO:0000256" key="2">
    <source>
        <dbReference type="ARBA" id="ARBA00006188"/>
    </source>
</evidence>
<keyword evidence="6" id="KW-0119">Carbohydrate metabolism</keyword>
<evidence type="ECO:0000256" key="10">
    <source>
        <dbReference type="ARBA" id="ARBA00053030"/>
    </source>
</evidence>
<dbReference type="HOGENOM" id="CLU_010399_2_0_0"/>
<dbReference type="InterPro" id="IPR011613">
    <property type="entry name" value="GH15-like"/>
</dbReference>
<keyword evidence="7" id="KW-0326">Glycosidase</keyword>
<reference evidence="14 15" key="1">
    <citation type="journal article" date="2011" name="J. Bacteriol.">
        <title>Genome sequence of the verrucomicrobium Opitutus terrae PB90-1, an abundant inhabitant of rice paddy soil ecosystems.</title>
        <authorList>
            <person name="van Passel M.W."/>
            <person name="Kant R."/>
            <person name="Palva A."/>
            <person name="Copeland A."/>
            <person name="Lucas S."/>
            <person name="Lapidus A."/>
            <person name="Glavina del Rio T."/>
            <person name="Pitluck S."/>
            <person name="Goltsman E."/>
            <person name="Clum A."/>
            <person name="Sun H."/>
            <person name="Schmutz J."/>
            <person name="Larimer F.W."/>
            <person name="Land M.L."/>
            <person name="Hauser L."/>
            <person name="Kyrpides N."/>
            <person name="Mikhailova N."/>
            <person name="Richardson P.P."/>
            <person name="Janssen P.H."/>
            <person name="de Vos W.M."/>
            <person name="Smidt H."/>
        </authorList>
    </citation>
    <scope>NUCLEOTIDE SEQUENCE [LARGE SCALE GENOMIC DNA]</scope>
    <source>
        <strain evidence="15">DSM 11246 / JCM 15787 / PB90-1</strain>
    </source>
</reference>
<evidence type="ECO:0000256" key="1">
    <source>
        <dbReference type="ARBA" id="ARBA00001576"/>
    </source>
</evidence>
<evidence type="ECO:0000259" key="12">
    <source>
        <dbReference type="Pfam" id="PF00723"/>
    </source>
</evidence>
<accession>B1ZU43</accession>
<evidence type="ECO:0000256" key="4">
    <source>
        <dbReference type="ARBA" id="ARBA00019905"/>
    </source>
</evidence>
<keyword evidence="5 14" id="KW-0378">Hydrolase</keyword>
<evidence type="ECO:0000256" key="6">
    <source>
        <dbReference type="ARBA" id="ARBA00023277"/>
    </source>
</evidence>
<dbReference type="EC" id="3.2.1.28" evidence="3"/>
<keyword evidence="15" id="KW-1185">Reference proteome</keyword>
<evidence type="ECO:0000256" key="5">
    <source>
        <dbReference type="ARBA" id="ARBA00022801"/>
    </source>
</evidence>
<dbReference type="STRING" id="452637.Oter_3331"/>
<comment type="pathway">
    <text evidence="11">Glycan degradation; trehalose degradation; D-glucose from alpha,alpha-trehalose: step 1/1.</text>
</comment>
<dbReference type="GO" id="GO:0004555">
    <property type="term" value="F:alpha,alpha-trehalase activity"/>
    <property type="evidence" value="ECO:0007669"/>
    <property type="project" value="UniProtKB-EC"/>
</dbReference>
<evidence type="ECO:0000256" key="8">
    <source>
        <dbReference type="ARBA" id="ARBA00030473"/>
    </source>
</evidence>
<sequence>MNLECYGFIGDLHTCALVGVNGSVDWLCLPRADSQAVFAALLGDENNGCWRIAPREPAIRSGQSYQPDTLVLETEFETSSGVVRVIDCMPPGRSRRDLVRVVQGVRGSVPMALRLVIRMDYGRTIPWVRHADGGGMMAVAGPDAVVLRTNVPTHGEQLSTVAEFVVHEGDKVPFVLSWFPSHTPQPDPIDPLRALERTQLFWREWVSRCTYRGEWRDAVVRSLITLKGLTYAPTGGILAAATTSLPEQIGGVRNWDYRYCWLRDATFTLYSFMEAGYTEEAAAWGDWLLRAVAGDPAQLQIMFGAAGERTLTELELPHLAGFEGSRPVRIGNAASAQFQLDIYGEVLDAMHLARKVGLRLGPHSWSLQRHLVDFVVKNWREPDEGIWEIRGPRRHFTHSKVMAWVALDRAVKAIEQFDLPGDLEGWSRAREEIHTDVCEHGYNKQRQAFTQYYGADLLDASLLMMPLVGFLPARDPRVVGTVEAIQRELVQDGLVYRYHPLRSGNVDGLPPGEGAFLPCSFWLVDCLKLIGREREAHELFERLLGLRNGLGLLAEEYDPGHRRLVGNFPQAFSHIGLINSAQNLSRGAVGPAAGRSSESEH</sequence>
<protein>
    <recommendedName>
        <fullName evidence="4">Trehalase</fullName>
        <ecNumber evidence="3">3.2.1.28</ecNumber>
    </recommendedName>
    <alternativeName>
        <fullName evidence="8">Alpha,alpha-trehalase</fullName>
    </alternativeName>
    <alternativeName>
        <fullName evidence="9">Alpha,alpha-trehalose glucohydrolase</fullName>
    </alternativeName>
</protein>
<dbReference type="Pfam" id="PF00723">
    <property type="entry name" value="Glyco_hydro_15"/>
    <property type="match status" value="1"/>
</dbReference>
<dbReference type="AlphaFoldDB" id="B1ZU43"/>
<dbReference type="PANTHER" id="PTHR31616:SF0">
    <property type="entry name" value="GLUCAN 1,4-ALPHA-GLUCOSIDASE"/>
    <property type="match status" value="1"/>
</dbReference>
<dbReference type="InterPro" id="IPR045582">
    <property type="entry name" value="Trehalase-like_N"/>
</dbReference>
<evidence type="ECO:0000313" key="14">
    <source>
        <dbReference type="EMBL" id="ACB76609.1"/>
    </source>
</evidence>